<dbReference type="InterPro" id="IPR008909">
    <property type="entry name" value="DALR_anticod-bd"/>
</dbReference>
<keyword evidence="9" id="KW-0648">Protein biosynthesis</keyword>
<evidence type="ECO:0000256" key="7">
    <source>
        <dbReference type="ARBA" id="ARBA00022741"/>
    </source>
</evidence>
<comment type="caution">
    <text evidence="13">The sequence shown here is derived from an EMBL/GenBank/DDBJ whole genome shotgun (WGS) entry which is preliminary data.</text>
</comment>
<name>X0RN76_9ZZZZ</name>
<sequence>LSSILKAAGYEVEKEYYINDQGKQIDILGQSVQVRYNNLLGEKKEFPDDGYKGEYIVDIAKEVIGKFQDKYKGRDNKETQEFFKEITLKKILSGIEKDLKDFGVEFDVWFSEKSLYGQNKLQEVIELLQQRGFLYKEKGALWLKSTVFGDEKDRVVIRENNIPTYFASDIVYHQNKYQRGFEKVIDIWGADHHGYIKRMKAAAQALGYPEGFLDVLIVQFVTLIKDGKEVGMSTRGGEFVTLRDLIREVGKDVARYFFLMRSYDSHTEFDLDVAKSQSMENPVYYIQYAYARICSIIKKAEQEGIKVDKNKEVDLHLLDKEEEIELIKKLSSLKEVVRKSALTRKPHLLTTYLYDLASSFHKYYTVHRVITEDTELTKARLILIDCTRIVLFNTLKILGISAPESM</sequence>
<protein>
    <recommendedName>
        <fullName evidence="4">arginine--tRNA ligase</fullName>
        <ecNumber evidence="4">6.1.1.19</ecNumber>
    </recommendedName>
</protein>
<dbReference type="FunFam" id="3.40.50.620:FF:000062">
    <property type="entry name" value="Arginine--tRNA ligase"/>
    <property type="match status" value="1"/>
</dbReference>
<dbReference type="GO" id="GO:0005737">
    <property type="term" value="C:cytoplasm"/>
    <property type="evidence" value="ECO:0007669"/>
    <property type="project" value="UniProtKB-SubCell"/>
</dbReference>
<evidence type="ECO:0000256" key="8">
    <source>
        <dbReference type="ARBA" id="ARBA00022840"/>
    </source>
</evidence>
<dbReference type="InterPro" id="IPR009080">
    <property type="entry name" value="tRNAsynth_Ia_anticodon-bd"/>
</dbReference>
<keyword evidence="5" id="KW-0963">Cytoplasm</keyword>
<reference evidence="13" key="1">
    <citation type="journal article" date="2014" name="Front. Microbiol.">
        <title>High frequency of phylogenetically diverse reductive dehalogenase-homologous genes in deep subseafloor sedimentary metagenomes.</title>
        <authorList>
            <person name="Kawai M."/>
            <person name="Futagami T."/>
            <person name="Toyoda A."/>
            <person name="Takaki Y."/>
            <person name="Nishi S."/>
            <person name="Hori S."/>
            <person name="Arai W."/>
            <person name="Tsubouchi T."/>
            <person name="Morono Y."/>
            <person name="Uchiyama I."/>
            <person name="Ito T."/>
            <person name="Fujiyama A."/>
            <person name="Inagaki F."/>
            <person name="Takami H."/>
        </authorList>
    </citation>
    <scope>NUCLEOTIDE SEQUENCE</scope>
    <source>
        <strain evidence="13">Expedition CK06-06</strain>
    </source>
</reference>
<dbReference type="EMBL" id="BARS01000016">
    <property type="protein sequence ID" value="GAF70248.1"/>
    <property type="molecule type" value="Genomic_DNA"/>
</dbReference>
<dbReference type="InterPro" id="IPR014729">
    <property type="entry name" value="Rossmann-like_a/b/a_fold"/>
</dbReference>
<evidence type="ECO:0000256" key="6">
    <source>
        <dbReference type="ARBA" id="ARBA00022598"/>
    </source>
</evidence>
<keyword evidence="10" id="KW-0030">Aminoacyl-tRNA synthetase</keyword>
<dbReference type="CDD" id="cd07956">
    <property type="entry name" value="Anticodon_Ia_Arg"/>
    <property type="match status" value="1"/>
</dbReference>
<dbReference type="SUPFAM" id="SSF52374">
    <property type="entry name" value="Nucleotidylyl transferase"/>
    <property type="match status" value="1"/>
</dbReference>
<dbReference type="PANTHER" id="PTHR11956">
    <property type="entry name" value="ARGINYL-TRNA SYNTHETASE"/>
    <property type="match status" value="1"/>
</dbReference>
<comment type="subcellular location">
    <subcellularLocation>
        <location evidence="1">Cytoplasm</location>
    </subcellularLocation>
</comment>
<gene>
    <name evidence="13" type="ORF">S01H1_00063</name>
</gene>
<dbReference type="Pfam" id="PF05746">
    <property type="entry name" value="DALR_1"/>
    <property type="match status" value="1"/>
</dbReference>
<dbReference type="InterPro" id="IPR001278">
    <property type="entry name" value="Arg-tRNA-ligase"/>
</dbReference>
<keyword evidence="6" id="KW-0436">Ligase</keyword>
<dbReference type="InterPro" id="IPR035684">
    <property type="entry name" value="ArgRS_core"/>
</dbReference>
<feature type="domain" description="DALR anticodon binding" evidence="12">
    <location>
        <begin position="286"/>
        <end position="406"/>
    </location>
</feature>
<comment type="similarity">
    <text evidence="2">Belongs to the class-I aminoacyl-tRNA synthetase family.</text>
</comment>
<dbReference type="AlphaFoldDB" id="X0RN76"/>
<dbReference type="EC" id="6.1.1.19" evidence="4"/>
<dbReference type="FunFam" id="1.10.730.10:FF:000008">
    <property type="entry name" value="Arginine--tRNA ligase"/>
    <property type="match status" value="1"/>
</dbReference>
<dbReference type="SUPFAM" id="SSF47323">
    <property type="entry name" value="Anticodon-binding domain of a subclass of class I aminoacyl-tRNA synthetases"/>
    <property type="match status" value="1"/>
</dbReference>
<evidence type="ECO:0000256" key="5">
    <source>
        <dbReference type="ARBA" id="ARBA00022490"/>
    </source>
</evidence>
<evidence type="ECO:0000256" key="11">
    <source>
        <dbReference type="ARBA" id="ARBA00049339"/>
    </source>
</evidence>
<evidence type="ECO:0000256" key="10">
    <source>
        <dbReference type="ARBA" id="ARBA00023146"/>
    </source>
</evidence>
<dbReference type="GO" id="GO:0004814">
    <property type="term" value="F:arginine-tRNA ligase activity"/>
    <property type="evidence" value="ECO:0007669"/>
    <property type="project" value="UniProtKB-EC"/>
</dbReference>
<dbReference type="SMART" id="SM00836">
    <property type="entry name" value="DALR_1"/>
    <property type="match status" value="1"/>
</dbReference>
<dbReference type="PANTHER" id="PTHR11956:SF5">
    <property type="entry name" value="ARGININE--TRNA LIGASE, CYTOPLASMIC"/>
    <property type="match status" value="1"/>
</dbReference>
<dbReference type="GO" id="GO:0006420">
    <property type="term" value="P:arginyl-tRNA aminoacylation"/>
    <property type="evidence" value="ECO:0007669"/>
    <property type="project" value="InterPro"/>
</dbReference>
<evidence type="ECO:0000256" key="2">
    <source>
        <dbReference type="ARBA" id="ARBA00005594"/>
    </source>
</evidence>
<dbReference type="PRINTS" id="PR01038">
    <property type="entry name" value="TRNASYNTHARG"/>
</dbReference>
<comment type="subunit">
    <text evidence="3">Monomer.</text>
</comment>
<evidence type="ECO:0000256" key="9">
    <source>
        <dbReference type="ARBA" id="ARBA00022917"/>
    </source>
</evidence>
<dbReference type="CDD" id="cd00671">
    <property type="entry name" value="ArgRS_core"/>
    <property type="match status" value="1"/>
</dbReference>
<keyword evidence="8" id="KW-0067">ATP-binding</keyword>
<feature type="non-terminal residue" evidence="13">
    <location>
        <position position="1"/>
    </location>
</feature>
<evidence type="ECO:0000256" key="4">
    <source>
        <dbReference type="ARBA" id="ARBA00012837"/>
    </source>
</evidence>
<dbReference type="Pfam" id="PF00750">
    <property type="entry name" value="tRNA-synt_1d"/>
    <property type="match status" value="1"/>
</dbReference>
<accession>X0RN76</accession>
<organism evidence="13">
    <name type="scientific">marine sediment metagenome</name>
    <dbReference type="NCBI Taxonomy" id="412755"/>
    <lineage>
        <taxon>unclassified sequences</taxon>
        <taxon>metagenomes</taxon>
        <taxon>ecological metagenomes</taxon>
    </lineage>
</organism>
<evidence type="ECO:0000313" key="13">
    <source>
        <dbReference type="EMBL" id="GAF70248.1"/>
    </source>
</evidence>
<evidence type="ECO:0000256" key="1">
    <source>
        <dbReference type="ARBA" id="ARBA00004496"/>
    </source>
</evidence>
<keyword evidence="7" id="KW-0547">Nucleotide-binding</keyword>
<evidence type="ECO:0000259" key="12">
    <source>
        <dbReference type="SMART" id="SM00836"/>
    </source>
</evidence>
<dbReference type="GO" id="GO:0005524">
    <property type="term" value="F:ATP binding"/>
    <property type="evidence" value="ECO:0007669"/>
    <property type="project" value="UniProtKB-KW"/>
</dbReference>
<dbReference type="NCBIfam" id="TIGR00456">
    <property type="entry name" value="argS"/>
    <property type="match status" value="1"/>
</dbReference>
<evidence type="ECO:0000256" key="3">
    <source>
        <dbReference type="ARBA" id="ARBA00011245"/>
    </source>
</evidence>
<comment type="catalytic activity">
    <reaction evidence="11">
        <text>tRNA(Arg) + L-arginine + ATP = L-arginyl-tRNA(Arg) + AMP + diphosphate</text>
        <dbReference type="Rhea" id="RHEA:20301"/>
        <dbReference type="Rhea" id="RHEA-COMP:9658"/>
        <dbReference type="Rhea" id="RHEA-COMP:9673"/>
        <dbReference type="ChEBI" id="CHEBI:30616"/>
        <dbReference type="ChEBI" id="CHEBI:32682"/>
        <dbReference type="ChEBI" id="CHEBI:33019"/>
        <dbReference type="ChEBI" id="CHEBI:78442"/>
        <dbReference type="ChEBI" id="CHEBI:78513"/>
        <dbReference type="ChEBI" id="CHEBI:456215"/>
        <dbReference type="EC" id="6.1.1.19"/>
    </reaction>
</comment>
<dbReference type="Gene3D" id="3.40.50.620">
    <property type="entry name" value="HUPs"/>
    <property type="match status" value="1"/>
</dbReference>
<proteinExistence type="inferred from homology"/>
<dbReference type="Gene3D" id="1.10.730.10">
    <property type="entry name" value="Isoleucyl-tRNA Synthetase, Domain 1"/>
    <property type="match status" value="1"/>
</dbReference>